<dbReference type="GO" id="GO:0003723">
    <property type="term" value="F:RNA binding"/>
    <property type="evidence" value="ECO:0007669"/>
    <property type="project" value="InterPro"/>
</dbReference>
<dbReference type="OrthoDB" id="185373at2759"/>
<dbReference type="AlphaFoldDB" id="A0A2P5WP50"/>
<sequence length="874" mass="98504">MKGIANLLQTCIDNKSLLLGKVLHAYILRTNLLSNTFLCNRLIELYSKCNDPAYAHCTFHNTPQKDIYSWNAVLSFYCKTGNLTFARKVFEQMPERNVVSWNNLISVMLKNGYQEKALDVYKLMVLEGFLPTHITFASVLSACGSVFDLQLGKRCHGLVIKIGLDKNIFVCNGLLSVYAKCGVMREAVQIFADIDEPNEVTFTSMMGGLGRIDGVVEALEMFRMMSRKGVRIDSISLSAVLSVCAKGGEYDEFGCYENGDRLLRNVVLGEQIHGLAFKLGFERDLYLSNSLLDMYAKNGIMKSAEMVFHTLGKPSVVSWNIMIAGYGQKGNSGKAIECFQRMQFSGFKPDEVTYINMLAACIKGGDVETARQMFDNMSCPSVISWNAIISGYSQNENHREAIDLFREMQFQSVKPDRTTVTVILGSCAGMAFLEGGKQVHAALQKAALHTDNYVAGGLIGMYSKCGKIERAEHIFSSMPELDIVCWNSMIAGLTLNSLNREAFMLFKQMRQGRMLPTEFSYATVLSCCTKLSSLFQGRQVHSQIVKDGYESDVFVGTALVDMYCKCGDIDGARKHFDMMPVRNIVTWNEMIHGYAQNGYGDQAVHLYEDMIASGAKPDAVTFIAVLTACSHSGLVDLGFRIFNSMKSEHGIDPELDHYTCIIDCLSRAGHFHDAELLMEKMPYRDDPIVWEVVLSSCRVHGNVSLAQQAAEELFRLDPESSTPYVLLANIYSSLGRWNDVRVIRELMSEKQIVKDPGYSWTEHKEQDTCLFVGWRMLQSFEVELQWRITQEPTKEPMLPSPAAHRMESFMETNKKGNLIDIDVKGFWTLRNIYEEERESYVTQAGNMNSAYIKGVIEEEKNIIKSDLIRSWHDW</sequence>
<dbReference type="FunFam" id="1.25.40.10:FF:000782">
    <property type="entry name" value="Pentatricopeptide repeat-containing protein"/>
    <property type="match status" value="1"/>
</dbReference>
<proteinExistence type="inferred from homology"/>
<keyword evidence="2" id="KW-0677">Repeat</keyword>
<dbReference type="FunFam" id="1.25.40.10:FF:000688">
    <property type="entry name" value="Pentatricopeptide repeat-containing protein"/>
    <property type="match status" value="1"/>
</dbReference>
<dbReference type="FunFam" id="1.25.40.10:FF:001093">
    <property type="entry name" value="Pentatricopeptide repeat-containing protein At2g34400"/>
    <property type="match status" value="1"/>
</dbReference>
<evidence type="ECO:0000256" key="2">
    <source>
        <dbReference type="ARBA" id="ARBA00022737"/>
    </source>
</evidence>
<dbReference type="Proteomes" id="UP000239757">
    <property type="component" value="Unassembled WGS sequence"/>
</dbReference>
<dbReference type="InterPro" id="IPR046848">
    <property type="entry name" value="E_motif"/>
</dbReference>
<dbReference type="FunFam" id="1.25.40.10:FF:000285">
    <property type="entry name" value="Pentatricopeptide repeat-containing protein, chloroplastic"/>
    <property type="match status" value="1"/>
</dbReference>
<dbReference type="FunFam" id="1.25.40.10:FF:000442">
    <property type="entry name" value="Pentatricopeptide repeat-containing protein At3g49710"/>
    <property type="match status" value="1"/>
</dbReference>
<reference evidence="4 5" key="1">
    <citation type="submission" date="2015-01" db="EMBL/GenBank/DDBJ databases">
        <title>Genome of allotetraploid Gossypium barbadense reveals genomic plasticity and fiber elongation in cotton evolution.</title>
        <authorList>
            <person name="Chen X."/>
            <person name="Liu X."/>
            <person name="Zhao B."/>
            <person name="Zheng H."/>
            <person name="Hu Y."/>
            <person name="Lu G."/>
            <person name="Yang C."/>
            <person name="Chen J."/>
            <person name="Shan C."/>
            <person name="Zhang L."/>
            <person name="Zhou Y."/>
            <person name="Wang L."/>
            <person name="Guo W."/>
            <person name="Bai Y."/>
            <person name="Ruan J."/>
            <person name="Shangguan X."/>
            <person name="Mao Y."/>
            <person name="Jiang J."/>
            <person name="Zhu Y."/>
            <person name="Lei J."/>
            <person name="Kang H."/>
            <person name="Chen S."/>
            <person name="He X."/>
            <person name="Wang R."/>
            <person name="Wang Y."/>
            <person name="Chen J."/>
            <person name="Wang L."/>
            <person name="Yu S."/>
            <person name="Wang B."/>
            <person name="Wei J."/>
            <person name="Song S."/>
            <person name="Lu X."/>
            <person name="Gao Z."/>
            <person name="Gu W."/>
            <person name="Deng X."/>
            <person name="Ma D."/>
            <person name="Wang S."/>
            <person name="Liang W."/>
            <person name="Fang L."/>
            <person name="Cai C."/>
            <person name="Zhu X."/>
            <person name="Zhou B."/>
            <person name="Zhang Y."/>
            <person name="Chen Z."/>
            <person name="Xu S."/>
            <person name="Zhu R."/>
            <person name="Wang S."/>
            <person name="Zhang T."/>
            <person name="Zhao G."/>
        </authorList>
    </citation>
    <scope>NUCLEOTIDE SEQUENCE [LARGE SCALE GENOMIC DNA]</scope>
    <source>
        <strain evidence="5">cv. Xinhai21</strain>
        <tissue evidence="4">Leaf</tissue>
    </source>
</reference>
<name>A0A2P5WP50_GOSBA</name>
<accession>A0A2P5WP50</accession>
<dbReference type="SUPFAM" id="SSF48452">
    <property type="entry name" value="TPR-like"/>
    <property type="match status" value="1"/>
</dbReference>
<dbReference type="Gene3D" id="1.25.40.10">
    <property type="entry name" value="Tetratricopeptide repeat domain"/>
    <property type="match status" value="6"/>
</dbReference>
<feature type="repeat" description="PPR" evidence="3">
    <location>
        <begin position="482"/>
        <end position="516"/>
    </location>
</feature>
<dbReference type="PROSITE" id="PS51375">
    <property type="entry name" value="PPR"/>
    <property type="match status" value="6"/>
</dbReference>
<dbReference type="InterPro" id="IPR011990">
    <property type="entry name" value="TPR-like_helical_dom_sf"/>
</dbReference>
<dbReference type="GO" id="GO:0009451">
    <property type="term" value="P:RNA modification"/>
    <property type="evidence" value="ECO:0007669"/>
    <property type="project" value="InterPro"/>
</dbReference>
<evidence type="ECO:0000313" key="4">
    <source>
        <dbReference type="EMBL" id="PPR92868.1"/>
    </source>
</evidence>
<dbReference type="Pfam" id="PF01535">
    <property type="entry name" value="PPR"/>
    <property type="match status" value="3"/>
</dbReference>
<dbReference type="Pfam" id="PF20431">
    <property type="entry name" value="E_motif"/>
    <property type="match status" value="1"/>
</dbReference>
<dbReference type="Pfam" id="PF13041">
    <property type="entry name" value="PPR_2"/>
    <property type="match status" value="6"/>
</dbReference>
<feature type="repeat" description="PPR" evidence="3">
    <location>
        <begin position="66"/>
        <end position="100"/>
    </location>
</feature>
<feature type="repeat" description="PPR" evidence="3">
    <location>
        <begin position="583"/>
        <end position="617"/>
    </location>
</feature>
<feature type="repeat" description="PPR" evidence="3">
    <location>
        <begin position="381"/>
        <end position="415"/>
    </location>
</feature>
<dbReference type="FunFam" id="1.25.40.10:FF:000381">
    <property type="entry name" value="Pentatricopeptide repeat-containing protein"/>
    <property type="match status" value="1"/>
</dbReference>
<dbReference type="InterPro" id="IPR046960">
    <property type="entry name" value="PPR_At4g14850-like_plant"/>
</dbReference>
<dbReference type="NCBIfam" id="TIGR00756">
    <property type="entry name" value="PPR"/>
    <property type="match status" value="8"/>
</dbReference>
<gene>
    <name evidence="4" type="ORF">GOBAR_AA27802</name>
</gene>
<dbReference type="PANTHER" id="PTHR47926">
    <property type="entry name" value="PENTATRICOPEPTIDE REPEAT-CONTAINING PROTEIN"/>
    <property type="match status" value="1"/>
</dbReference>
<dbReference type="InterPro" id="IPR002885">
    <property type="entry name" value="PPR_rpt"/>
</dbReference>
<evidence type="ECO:0000313" key="5">
    <source>
        <dbReference type="Proteomes" id="UP000239757"/>
    </source>
</evidence>
<feature type="repeat" description="PPR" evidence="3">
    <location>
        <begin position="315"/>
        <end position="349"/>
    </location>
</feature>
<protein>
    <submittedName>
        <fullName evidence="4">Uncharacterized protein</fullName>
    </submittedName>
</protein>
<evidence type="ECO:0000256" key="1">
    <source>
        <dbReference type="ARBA" id="ARBA00006643"/>
    </source>
</evidence>
<evidence type="ECO:0000256" key="3">
    <source>
        <dbReference type="PROSITE-ProRule" id="PRU00708"/>
    </source>
</evidence>
<organism evidence="4 5">
    <name type="scientific">Gossypium barbadense</name>
    <name type="common">Sea Island cotton</name>
    <name type="synonym">Hibiscus barbadensis</name>
    <dbReference type="NCBI Taxonomy" id="3634"/>
    <lineage>
        <taxon>Eukaryota</taxon>
        <taxon>Viridiplantae</taxon>
        <taxon>Streptophyta</taxon>
        <taxon>Embryophyta</taxon>
        <taxon>Tracheophyta</taxon>
        <taxon>Spermatophyta</taxon>
        <taxon>Magnoliopsida</taxon>
        <taxon>eudicotyledons</taxon>
        <taxon>Gunneridae</taxon>
        <taxon>Pentapetalae</taxon>
        <taxon>rosids</taxon>
        <taxon>malvids</taxon>
        <taxon>Malvales</taxon>
        <taxon>Malvaceae</taxon>
        <taxon>Malvoideae</taxon>
        <taxon>Gossypium</taxon>
    </lineage>
</organism>
<comment type="similarity">
    <text evidence="1">Belongs to the PPR family. PCMP-H subfamily.</text>
</comment>
<dbReference type="PANTHER" id="PTHR47926:SF343">
    <property type="entry name" value="PENTACOTRIPEPTIDE-REPEAT REGION OF PRORP DOMAIN-CONTAINING PROTEIN"/>
    <property type="match status" value="1"/>
</dbReference>
<dbReference type="EMBL" id="KZ666931">
    <property type="protein sequence ID" value="PPR92868.1"/>
    <property type="molecule type" value="Genomic_DNA"/>
</dbReference>
<feature type="repeat" description="PPR" evidence="3">
    <location>
        <begin position="198"/>
        <end position="232"/>
    </location>
</feature>